<dbReference type="Proteomes" id="UP000243579">
    <property type="component" value="Unassembled WGS sequence"/>
</dbReference>
<keyword evidence="4" id="KW-0963">Cytoplasm</keyword>
<comment type="subcellular location">
    <subcellularLocation>
        <location evidence="1">Cytoplasm</location>
    </subcellularLocation>
</comment>
<dbReference type="OrthoDB" id="1683373at2759"/>
<protein>
    <submittedName>
        <fullName evidence="6">Rho GDP-dissociation inhibitor</fullName>
    </submittedName>
</protein>
<dbReference type="InterPro" id="IPR014756">
    <property type="entry name" value="Ig_E-set"/>
</dbReference>
<dbReference type="STRING" id="1202772.A0A1V9YAA0"/>
<keyword evidence="7" id="KW-1185">Reference proteome</keyword>
<name>A0A1V9YAA0_ACHHY</name>
<keyword evidence="3" id="KW-0343">GTPase activation</keyword>
<evidence type="ECO:0000256" key="2">
    <source>
        <dbReference type="ARBA" id="ARBA00009758"/>
    </source>
</evidence>
<dbReference type="GO" id="GO:0005829">
    <property type="term" value="C:cytosol"/>
    <property type="evidence" value="ECO:0007669"/>
    <property type="project" value="TreeGrafter"/>
</dbReference>
<dbReference type="InterPro" id="IPR000406">
    <property type="entry name" value="Rho_GDI"/>
</dbReference>
<dbReference type="AlphaFoldDB" id="A0A1V9YAA0"/>
<evidence type="ECO:0000256" key="5">
    <source>
        <dbReference type="SAM" id="MobiDB-lite"/>
    </source>
</evidence>
<gene>
    <name evidence="6" type="ORF">ACHHYP_15674</name>
</gene>
<dbReference type="GO" id="GO:0016020">
    <property type="term" value="C:membrane"/>
    <property type="evidence" value="ECO:0007669"/>
    <property type="project" value="TreeGrafter"/>
</dbReference>
<feature type="region of interest" description="Disordered" evidence="5">
    <location>
        <begin position="1"/>
        <end position="21"/>
    </location>
</feature>
<proteinExistence type="inferred from homology"/>
<dbReference type="EMBL" id="JNBR01002427">
    <property type="protein sequence ID" value="OQR82660.1"/>
    <property type="molecule type" value="Genomic_DNA"/>
</dbReference>
<evidence type="ECO:0000256" key="1">
    <source>
        <dbReference type="ARBA" id="ARBA00004496"/>
    </source>
</evidence>
<sequence length="206" mass="22945">MASSLVDKVEPESPESEAASGAYAISESALSSVDQLLKQDQHDASLQRYKATLLGAAAHGDLGDVSDSRRVVVEEFAVVFEDQRPDIIYRLDTDEGLSHLKMTPFSMEEGAKYKFAIKFRVNGNIVSGLRFQNKVTKHLLSVKEDVVLGSYAPQSATHDFKFPRHGWSEAPAGLLYRGKYHAECKFADSEGVEHLRFSYRFDIKKA</sequence>
<evidence type="ECO:0000313" key="7">
    <source>
        <dbReference type="Proteomes" id="UP000243579"/>
    </source>
</evidence>
<evidence type="ECO:0000256" key="3">
    <source>
        <dbReference type="ARBA" id="ARBA00022468"/>
    </source>
</evidence>
<comment type="similarity">
    <text evidence="2">Belongs to the Rho GDI family.</text>
</comment>
<reference evidence="6 7" key="1">
    <citation type="journal article" date="2014" name="Genome Biol. Evol.">
        <title>The secreted proteins of Achlya hypogyna and Thraustotheca clavata identify the ancestral oomycete secretome and reveal gene acquisitions by horizontal gene transfer.</title>
        <authorList>
            <person name="Misner I."/>
            <person name="Blouin N."/>
            <person name="Leonard G."/>
            <person name="Richards T.A."/>
            <person name="Lane C.E."/>
        </authorList>
    </citation>
    <scope>NUCLEOTIDE SEQUENCE [LARGE SCALE GENOMIC DNA]</scope>
    <source>
        <strain evidence="6 7">ATCC 48635</strain>
    </source>
</reference>
<accession>A0A1V9YAA0</accession>
<dbReference type="InterPro" id="IPR024792">
    <property type="entry name" value="RhoGDI_dom_sf"/>
</dbReference>
<dbReference type="GO" id="GO:0007266">
    <property type="term" value="P:Rho protein signal transduction"/>
    <property type="evidence" value="ECO:0007669"/>
    <property type="project" value="InterPro"/>
</dbReference>
<dbReference type="SUPFAM" id="SSF81296">
    <property type="entry name" value="E set domains"/>
    <property type="match status" value="1"/>
</dbReference>
<evidence type="ECO:0000256" key="4">
    <source>
        <dbReference type="ARBA" id="ARBA00022490"/>
    </source>
</evidence>
<dbReference type="Gene3D" id="2.70.50.30">
    <property type="entry name" value="Coagulation Factor XIII, subunit A, domain 1"/>
    <property type="match status" value="1"/>
</dbReference>
<organism evidence="6 7">
    <name type="scientific">Achlya hypogyna</name>
    <name type="common">Oomycete</name>
    <name type="synonym">Protoachlya hypogyna</name>
    <dbReference type="NCBI Taxonomy" id="1202772"/>
    <lineage>
        <taxon>Eukaryota</taxon>
        <taxon>Sar</taxon>
        <taxon>Stramenopiles</taxon>
        <taxon>Oomycota</taxon>
        <taxon>Saprolegniomycetes</taxon>
        <taxon>Saprolegniales</taxon>
        <taxon>Achlyaceae</taxon>
        <taxon>Achlya</taxon>
    </lineage>
</organism>
<dbReference type="Pfam" id="PF02115">
    <property type="entry name" value="Rho_GDI"/>
    <property type="match status" value="1"/>
</dbReference>
<dbReference type="GO" id="GO:0005096">
    <property type="term" value="F:GTPase activator activity"/>
    <property type="evidence" value="ECO:0007669"/>
    <property type="project" value="UniProtKB-KW"/>
</dbReference>
<dbReference type="GO" id="GO:0005094">
    <property type="term" value="F:Rho GDP-dissociation inhibitor activity"/>
    <property type="evidence" value="ECO:0007669"/>
    <property type="project" value="InterPro"/>
</dbReference>
<dbReference type="PANTHER" id="PTHR10980:SF3">
    <property type="entry name" value="LD16419P"/>
    <property type="match status" value="1"/>
</dbReference>
<evidence type="ECO:0000313" key="6">
    <source>
        <dbReference type="EMBL" id="OQR82660.1"/>
    </source>
</evidence>
<comment type="caution">
    <text evidence="6">The sequence shown here is derived from an EMBL/GenBank/DDBJ whole genome shotgun (WGS) entry which is preliminary data.</text>
</comment>
<dbReference type="FunFam" id="2.70.50.30:FF:000004">
    <property type="entry name" value="Rho GDP-dissociation inhibitor 1"/>
    <property type="match status" value="1"/>
</dbReference>
<dbReference type="PANTHER" id="PTHR10980">
    <property type="entry name" value="RHO GDP-DISSOCIATION INHIBITOR"/>
    <property type="match status" value="1"/>
</dbReference>